<reference evidence="1" key="2">
    <citation type="submission" date="2022-09" db="EMBL/GenBank/DDBJ databases">
        <title>Biosynthetic gene clusters of Dactylosporangioum fulvum.</title>
        <authorList>
            <person name="Caradec T."/>
        </authorList>
    </citation>
    <scope>NUCLEOTIDE SEQUENCE</scope>
    <source>
        <strain evidence="1">NRRL B-16292</strain>
    </source>
</reference>
<protein>
    <submittedName>
        <fullName evidence="1">Uncharacterized protein</fullName>
    </submittedName>
</protein>
<gene>
    <name evidence="1" type="ORF">Dfulv_20605</name>
</gene>
<accession>A0ABY5W904</accession>
<dbReference type="Proteomes" id="UP001059617">
    <property type="component" value="Chromosome"/>
</dbReference>
<evidence type="ECO:0000313" key="2">
    <source>
        <dbReference type="Proteomes" id="UP001059617"/>
    </source>
</evidence>
<keyword evidence="2" id="KW-1185">Reference proteome</keyword>
<reference evidence="1" key="1">
    <citation type="submission" date="2021-04" db="EMBL/GenBank/DDBJ databases">
        <authorList>
            <person name="Hartkoorn R.C."/>
            <person name="Beaudoing E."/>
            <person name="Hot D."/>
        </authorList>
    </citation>
    <scope>NUCLEOTIDE SEQUENCE</scope>
    <source>
        <strain evidence="1">NRRL B-16292</strain>
    </source>
</reference>
<dbReference type="RefSeq" id="WP_259865750.1">
    <property type="nucleotide sequence ID" value="NZ_BAAAST010000003.1"/>
</dbReference>
<dbReference type="EMBL" id="CP073720">
    <property type="protein sequence ID" value="UWP86508.1"/>
    <property type="molecule type" value="Genomic_DNA"/>
</dbReference>
<evidence type="ECO:0000313" key="1">
    <source>
        <dbReference type="EMBL" id="UWP86508.1"/>
    </source>
</evidence>
<organism evidence="1 2">
    <name type="scientific">Dactylosporangium fulvum</name>
    <dbReference type="NCBI Taxonomy" id="53359"/>
    <lineage>
        <taxon>Bacteria</taxon>
        <taxon>Bacillati</taxon>
        <taxon>Actinomycetota</taxon>
        <taxon>Actinomycetes</taxon>
        <taxon>Micromonosporales</taxon>
        <taxon>Micromonosporaceae</taxon>
        <taxon>Dactylosporangium</taxon>
    </lineage>
</organism>
<name>A0ABY5W904_9ACTN</name>
<proteinExistence type="predicted"/>
<sequence length="49" mass="5492">MASTYYNINYGAVQFMEGSYPLFQIGVGNRSLSNAGGSSYRATYVYRYC</sequence>